<feature type="compositionally biased region" description="Polar residues" evidence="1">
    <location>
        <begin position="80"/>
        <end position="92"/>
    </location>
</feature>
<dbReference type="PANTHER" id="PTHR46183">
    <property type="entry name" value="PROTEIN CLMP1"/>
    <property type="match status" value="1"/>
</dbReference>
<feature type="region of interest" description="Disordered" evidence="1">
    <location>
        <begin position="80"/>
        <end position="100"/>
    </location>
</feature>
<dbReference type="STRING" id="35608.A0A2U1P5T3"/>
<sequence length="120" mass="13459">MVLGDDIRWVELLVSCSIGLVREIIRERYQSLNGVLIKYKDQDDLCIPFAVEKFELGGALETDITMIIKNHCDSWVRAPGNSSEDSGFGTTKGTKEGHAHTLSANIQGPTLLKHMERHYE</sequence>
<dbReference type="AlphaFoldDB" id="A0A2U1P5T3"/>
<evidence type="ECO:0000313" key="2">
    <source>
        <dbReference type="EMBL" id="PWA81126.1"/>
    </source>
</evidence>
<dbReference type="EMBL" id="PKPP01001630">
    <property type="protein sequence ID" value="PWA81126.1"/>
    <property type="molecule type" value="Genomic_DNA"/>
</dbReference>
<comment type="caution">
    <text evidence="2">The sequence shown here is derived from an EMBL/GenBank/DDBJ whole genome shotgun (WGS) entry which is preliminary data.</text>
</comment>
<protein>
    <submittedName>
        <fullName evidence="2">PB1 domain, 43kDa postsynaptic protein</fullName>
    </submittedName>
</protein>
<keyword evidence="3" id="KW-1185">Reference proteome</keyword>
<organism evidence="2 3">
    <name type="scientific">Artemisia annua</name>
    <name type="common">Sweet wormwood</name>
    <dbReference type="NCBI Taxonomy" id="35608"/>
    <lineage>
        <taxon>Eukaryota</taxon>
        <taxon>Viridiplantae</taxon>
        <taxon>Streptophyta</taxon>
        <taxon>Embryophyta</taxon>
        <taxon>Tracheophyta</taxon>
        <taxon>Spermatophyta</taxon>
        <taxon>Magnoliopsida</taxon>
        <taxon>eudicotyledons</taxon>
        <taxon>Gunneridae</taxon>
        <taxon>Pentapetalae</taxon>
        <taxon>asterids</taxon>
        <taxon>campanulids</taxon>
        <taxon>Asterales</taxon>
        <taxon>Asteraceae</taxon>
        <taxon>Asteroideae</taxon>
        <taxon>Anthemideae</taxon>
        <taxon>Artemisiinae</taxon>
        <taxon>Artemisia</taxon>
    </lineage>
</organism>
<name>A0A2U1P5T3_ARTAN</name>
<reference evidence="2 3" key="1">
    <citation type="journal article" date="2018" name="Mol. Plant">
        <title>The genome of Artemisia annua provides insight into the evolution of Asteraceae family and artemisinin biosynthesis.</title>
        <authorList>
            <person name="Shen Q."/>
            <person name="Zhang L."/>
            <person name="Liao Z."/>
            <person name="Wang S."/>
            <person name="Yan T."/>
            <person name="Shi P."/>
            <person name="Liu M."/>
            <person name="Fu X."/>
            <person name="Pan Q."/>
            <person name="Wang Y."/>
            <person name="Lv Z."/>
            <person name="Lu X."/>
            <person name="Zhang F."/>
            <person name="Jiang W."/>
            <person name="Ma Y."/>
            <person name="Chen M."/>
            <person name="Hao X."/>
            <person name="Li L."/>
            <person name="Tang Y."/>
            <person name="Lv G."/>
            <person name="Zhou Y."/>
            <person name="Sun X."/>
            <person name="Brodelius P.E."/>
            <person name="Rose J.K.C."/>
            <person name="Tang K."/>
        </authorList>
    </citation>
    <scope>NUCLEOTIDE SEQUENCE [LARGE SCALE GENOMIC DNA]</scope>
    <source>
        <strain evidence="3">cv. Huhao1</strain>
        <tissue evidence="2">Leaf</tissue>
    </source>
</reference>
<gene>
    <name evidence="2" type="ORF">CTI12_AA189920</name>
</gene>
<proteinExistence type="predicted"/>
<accession>A0A2U1P5T3</accession>
<evidence type="ECO:0000313" key="3">
    <source>
        <dbReference type="Proteomes" id="UP000245207"/>
    </source>
</evidence>
<dbReference type="InterPro" id="IPR044517">
    <property type="entry name" value="PHOX1-4"/>
</dbReference>
<dbReference type="PANTHER" id="PTHR46183:SF4">
    <property type="entry name" value="PROTEIN PHOX4"/>
    <property type="match status" value="1"/>
</dbReference>
<evidence type="ECO:0000256" key="1">
    <source>
        <dbReference type="SAM" id="MobiDB-lite"/>
    </source>
</evidence>
<dbReference type="Proteomes" id="UP000245207">
    <property type="component" value="Unassembled WGS sequence"/>
</dbReference>